<dbReference type="InterPro" id="IPR051691">
    <property type="entry name" value="Metab_Enz_Cyan_OpOx_G3PDH"/>
</dbReference>
<evidence type="ECO:0000313" key="4">
    <source>
        <dbReference type="EMBL" id="KXB05042.1"/>
    </source>
</evidence>
<dbReference type="EMBL" id="LHYB01000003">
    <property type="protein sequence ID" value="KXB05042.1"/>
    <property type="molecule type" value="Genomic_DNA"/>
</dbReference>
<organism evidence="4 5">
    <name type="scientific">candidate division MSBL1 archaeon SCGC-AAA261O19</name>
    <dbReference type="NCBI Taxonomy" id="1698277"/>
    <lineage>
        <taxon>Archaea</taxon>
        <taxon>Methanobacteriati</taxon>
        <taxon>Methanobacteriota</taxon>
        <taxon>candidate division MSBL1</taxon>
    </lineage>
</organism>
<comment type="caution">
    <text evidence="4">The sequence shown here is derived from an EMBL/GenBank/DDBJ whole genome shotgun (WGS) entry which is preliminary data.</text>
</comment>
<dbReference type="AlphaFoldDB" id="A0A133VF28"/>
<feature type="region of interest" description="Disordered" evidence="2">
    <location>
        <begin position="67"/>
        <end position="89"/>
    </location>
</feature>
<dbReference type="PANTHER" id="PTHR42949:SF3">
    <property type="entry name" value="ANAEROBIC GLYCEROL-3-PHOSPHATE DEHYDROGENASE SUBUNIT B"/>
    <property type="match status" value="1"/>
</dbReference>
<sequence>MGKIIICPCEDVTQKDIERAIELGFTDIDTLKRFTGIANGPCQGRICLTQVRRILAKHLDKKIEDVPVPTQRPPITPPYLGVIAGEEDE</sequence>
<dbReference type="GO" id="GO:0016491">
    <property type="term" value="F:oxidoreductase activity"/>
    <property type="evidence" value="ECO:0007669"/>
    <property type="project" value="UniProtKB-KW"/>
</dbReference>
<name>A0A133VF28_9EURY</name>
<protein>
    <recommendedName>
        <fullName evidence="3">SoxA A3 domain-containing protein</fullName>
    </recommendedName>
</protein>
<evidence type="ECO:0000256" key="1">
    <source>
        <dbReference type="ARBA" id="ARBA00023002"/>
    </source>
</evidence>
<proteinExistence type="predicted"/>
<dbReference type="InterPro" id="IPR041854">
    <property type="entry name" value="BFD-like_2Fe2S-bd_dom_sf"/>
</dbReference>
<reference evidence="4 5" key="1">
    <citation type="journal article" date="2016" name="Sci. Rep.">
        <title>Metabolic traits of an uncultured archaeal lineage -MSBL1- from brine pools of the Red Sea.</title>
        <authorList>
            <person name="Mwirichia R."/>
            <person name="Alam I."/>
            <person name="Rashid M."/>
            <person name="Vinu M."/>
            <person name="Ba-Alawi W."/>
            <person name="Anthony Kamau A."/>
            <person name="Kamanda Ngugi D."/>
            <person name="Goker M."/>
            <person name="Klenk H.P."/>
            <person name="Bajic V."/>
            <person name="Stingl U."/>
        </authorList>
    </citation>
    <scope>NUCLEOTIDE SEQUENCE [LARGE SCALE GENOMIC DNA]</scope>
    <source>
        <strain evidence="4">SCGC-AAA261O19</strain>
    </source>
</reference>
<dbReference type="Proteomes" id="UP000070076">
    <property type="component" value="Unassembled WGS sequence"/>
</dbReference>
<dbReference type="Pfam" id="PF17806">
    <property type="entry name" value="SO_alpha_A3"/>
    <property type="match status" value="1"/>
</dbReference>
<dbReference type="InterPro" id="IPR041117">
    <property type="entry name" value="SoxA_A3"/>
</dbReference>
<gene>
    <name evidence="4" type="ORF">AKJ48_00565</name>
</gene>
<feature type="domain" description="SoxA A3" evidence="3">
    <location>
        <begin position="6"/>
        <end position="85"/>
    </location>
</feature>
<evidence type="ECO:0000313" key="5">
    <source>
        <dbReference type="Proteomes" id="UP000070076"/>
    </source>
</evidence>
<dbReference type="CDD" id="cd19946">
    <property type="entry name" value="GlpA-like_Fer2_BFD-like"/>
    <property type="match status" value="1"/>
</dbReference>
<dbReference type="Gene3D" id="1.10.10.1100">
    <property type="entry name" value="BFD-like [2Fe-2S]-binding domain"/>
    <property type="match status" value="1"/>
</dbReference>
<keyword evidence="5" id="KW-1185">Reference proteome</keyword>
<dbReference type="PANTHER" id="PTHR42949">
    <property type="entry name" value="ANAEROBIC GLYCEROL-3-PHOSPHATE DEHYDROGENASE SUBUNIT B"/>
    <property type="match status" value="1"/>
</dbReference>
<keyword evidence="1" id="KW-0560">Oxidoreductase</keyword>
<evidence type="ECO:0000259" key="3">
    <source>
        <dbReference type="Pfam" id="PF17806"/>
    </source>
</evidence>
<accession>A0A133VF28</accession>
<evidence type="ECO:0000256" key="2">
    <source>
        <dbReference type="SAM" id="MobiDB-lite"/>
    </source>
</evidence>